<dbReference type="RefSeq" id="WP_125560915.1">
    <property type="nucleotide sequence ID" value="NZ_RBVX01000039.1"/>
</dbReference>
<dbReference type="InterPro" id="IPR024419">
    <property type="entry name" value="YvrJ"/>
</dbReference>
<organism evidence="2 3">
    <name type="scientific">Salibacterium salarium</name>
    <dbReference type="NCBI Taxonomy" id="284579"/>
    <lineage>
        <taxon>Bacteria</taxon>
        <taxon>Bacillati</taxon>
        <taxon>Bacillota</taxon>
        <taxon>Bacilli</taxon>
        <taxon>Bacillales</taxon>
        <taxon>Bacillaceae</taxon>
    </lineage>
</organism>
<keyword evidence="1" id="KW-0472">Membrane</keyword>
<evidence type="ECO:0000313" key="3">
    <source>
        <dbReference type="Proteomes" id="UP000275076"/>
    </source>
</evidence>
<keyword evidence="3" id="KW-1185">Reference proteome</keyword>
<gene>
    <name evidence="2" type="ORF">D7Z54_26595</name>
</gene>
<sequence>MNVLNAAGFVQMLANFGFPIVITFYLLFRFEKRIERMEHLLQRTKHISLEEEADKDE</sequence>
<dbReference type="EMBL" id="RBVX01000039">
    <property type="protein sequence ID" value="RSL30287.1"/>
    <property type="molecule type" value="Genomic_DNA"/>
</dbReference>
<comment type="caution">
    <text evidence="2">The sequence shown here is derived from an EMBL/GenBank/DDBJ whole genome shotgun (WGS) entry which is preliminary data.</text>
</comment>
<name>A0A3R9PGN7_9BACI</name>
<proteinExistence type="predicted"/>
<evidence type="ECO:0000256" key="1">
    <source>
        <dbReference type="SAM" id="Phobius"/>
    </source>
</evidence>
<dbReference type="OrthoDB" id="2662123at2"/>
<reference evidence="2 3" key="1">
    <citation type="submission" date="2018-10" db="EMBL/GenBank/DDBJ databases">
        <title>Draft genome sequence of Bacillus salarius IM0101, isolated from a hypersaline soil in Inner Mongolia, China.</title>
        <authorList>
            <person name="Yamprayoonswat W."/>
            <person name="Boonvisut S."/>
            <person name="Jumpathong W."/>
            <person name="Sittihan S."/>
            <person name="Ruangsuj P."/>
            <person name="Wanthongcharoen S."/>
            <person name="Thongpramul N."/>
            <person name="Pimmason S."/>
            <person name="Yu B."/>
            <person name="Yasawong M."/>
        </authorList>
    </citation>
    <scope>NUCLEOTIDE SEQUENCE [LARGE SCALE GENOMIC DNA]</scope>
    <source>
        <strain evidence="2 3">IM0101</strain>
    </source>
</reference>
<protein>
    <submittedName>
        <fullName evidence="2">YvrJ family protein</fullName>
    </submittedName>
</protein>
<dbReference type="Pfam" id="PF12841">
    <property type="entry name" value="YvrJ"/>
    <property type="match status" value="1"/>
</dbReference>
<feature type="transmembrane region" description="Helical" evidence="1">
    <location>
        <begin position="6"/>
        <end position="28"/>
    </location>
</feature>
<evidence type="ECO:0000313" key="2">
    <source>
        <dbReference type="EMBL" id="RSL30287.1"/>
    </source>
</evidence>
<dbReference type="Proteomes" id="UP000275076">
    <property type="component" value="Unassembled WGS sequence"/>
</dbReference>
<keyword evidence="1" id="KW-1133">Transmembrane helix</keyword>
<accession>A0A3R9PGN7</accession>
<dbReference type="AlphaFoldDB" id="A0A3R9PGN7"/>
<keyword evidence="1" id="KW-0812">Transmembrane</keyword>